<gene>
    <name evidence="3" type="ORF">HNQ61_004240</name>
</gene>
<dbReference type="InterPro" id="IPR016181">
    <property type="entry name" value="Acyl_CoA_acyltransferase"/>
</dbReference>
<dbReference type="EMBL" id="JACHIA010000016">
    <property type="protein sequence ID" value="MBB6072577.1"/>
    <property type="molecule type" value="Genomic_DNA"/>
</dbReference>
<keyword evidence="2" id="KW-0812">Transmembrane</keyword>
<comment type="caution">
    <text evidence="3">The sequence shown here is derived from an EMBL/GenBank/DDBJ whole genome shotgun (WGS) entry which is preliminary data.</text>
</comment>
<feature type="transmembrane region" description="Helical" evidence="2">
    <location>
        <begin position="299"/>
        <end position="319"/>
    </location>
</feature>
<evidence type="ECO:0000256" key="1">
    <source>
        <dbReference type="SAM" id="MobiDB-lite"/>
    </source>
</evidence>
<proteinExistence type="predicted"/>
<evidence type="ECO:0000256" key="2">
    <source>
        <dbReference type="SAM" id="Phobius"/>
    </source>
</evidence>
<feature type="transmembrane region" description="Helical" evidence="2">
    <location>
        <begin position="273"/>
        <end position="293"/>
    </location>
</feature>
<sequence length="392" mass="44986">MTETRATYKLRRFTSSTSPGFAEALRIYTRYFPASLKTDTNEIAYWADHYAECFEDQFLPFGFYVNQALIGYAQMAYFLKERLLVIDYLVVEKSHRRPNIFLEFVEHLRTTIDRLGLEVDYVVAEVGLQSHNGIDRIDPHTRALLRLLKSVGFGVAKAPYIQPQLGLTNKESRTPAALVIDTRERSAVRQIQRETYLGIVRTIYFKHYLRWYSIYADEKIQYNRHVSELFEEIVSKIPDGAVIAINGFPRLNSGPSVSVQVVDTELTRFVRTALVAFGILGALCAVTGLVLLIKLVTDVSYRTLVVVFALVLFAFFALLTPFYPSAERVLDHLVSIMPFLAQPNRVARHRRKPGKITRRSVQRSAKRRDPLGPSNPKEERRQQVERHPTTQD</sequence>
<dbReference type="AlphaFoldDB" id="A0A841H3G6"/>
<keyword evidence="2" id="KW-1133">Transmembrane helix</keyword>
<evidence type="ECO:0000313" key="4">
    <source>
        <dbReference type="Proteomes" id="UP000582837"/>
    </source>
</evidence>
<feature type="compositionally biased region" description="Basic residues" evidence="1">
    <location>
        <begin position="347"/>
        <end position="366"/>
    </location>
</feature>
<reference evidence="3 4" key="1">
    <citation type="submission" date="2020-08" db="EMBL/GenBank/DDBJ databases">
        <title>Genomic Encyclopedia of Type Strains, Phase IV (KMG-IV): sequencing the most valuable type-strain genomes for metagenomic binning, comparative biology and taxonomic classification.</title>
        <authorList>
            <person name="Goeker M."/>
        </authorList>
    </citation>
    <scope>NUCLEOTIDE SEQUENCE [LARGE SCALE GENOMIC DNA]</scope>
    <source>
        <strain evidence="3 4">DSM 29007</strain>
    </source>
</reference>
<evidence type="ECO:0008006" key="5">
    <source>
        <dbReference type="Google" id="ProtNLM"/>
    </source>
</evidence>
<organism evidence="3 4">
    <name type="scientific">Longimicrobium terrae</name>
    <dbReference type="NCBI Taxonomy" id="1639882"/>
    <lineage>
        <taxon>Bacteria</taxon>
        <taxon>Pseudomonadati</taxon>
        <taxon>Gemmatimonadota</taxon>
        <taxon>Longimicrobiia</taxon>
        <taxon>Longimicrobiales</taxon>
        <taxon>Longimicrobiaceae</taxon>
        <taxon>Longimicrobium</taxon>
    </lineage>
</organism>
<protein>
    <recommendedName>
        <fullName evidence="5">N-acetyltransferase domain-containing protein</fullName>
    </recommendedName>
</protein>
<dbReference type="SUPFAM" id="SSF55729">
    <property type="entry name" value="Acyl-CoA N-acyltransferases (Nat)"/>
    <property type="match status" value="1"/>
</dbReference>
<dbReference type="RefSeq" id="WP_240978450.1">
    <property type="nucleotide sequence ID" value="NZ_JABDTL010000001.1"/>
</dbReference>
<feature type="compositionally biased region" description="Basic and acidic residues" evidence="1">
    <location>
        <begin position="376"/>
        <end position="392"/>
    </location>
</feature>
<keyword evidence="2" id="KW-0472">Membrane</keyword>
<accession>A0A841H3G6</accession>
<dbReference type="Gene3D" id="3.40.630.30">
    <property type="match status" value="1"/>
</dbReference>
<feature type="region of interest" description="Disordered" evidence="1">
    <location>
        <begin position="347"/>
        <end position="392"/>
    </location>
</feature>
<name>A0A841H3G6_9BACT</name>
<dbReference type="Proteomes" id="UP000582837">
    <property type="component" value="Unassembled WGS sequence"/>
</dbReference>
<keyword evidence="4" id="KW-1185">Reference proteome</keyword>
<evidence type="ECO:0000313" key="3">
    <source>
        <dbReference type="EMBL" id="MBB6072577.1"/>
    </source>
</evidence>